<evidence type="ECO:0000313" key="2">
    <source>
        <dbReference type="Proteomes" id="UP001194468"/>
    </source>
</evidence>
<protein>
    <submittedName>
        <fullName evidence="1">Uncharacterized protein</fullName>
    </submittedName>
</protein>
<dbReference type="Proteomes" id="UP001194468">
    <property type="component" value="Unassembled WGS sequence"/>
</dbReference>
<accession>A0AAD4BKM0</accession>
<evidence type="ECO:0000313" key="1">
    <source>
        <dbReference type="EMBL" id="KAF8433198.1"/>
    </source>
</evidence>
<keyword evidence="2" id="KW-1185">Reference proteome</keyword>
<gene>
    <name evidence="1" type="ORF">L210DRAFT_3507138</name>
</gene>
<comment type="caution">
    <text evidence="1">The sequence shown here is derived from an EMBL/GenBank/DDBJ whole genome shotgun (WGS) entry which is preliminary data.</text>
</comment>
<dbReference type="AlphaFoldDB" id="A0AAD4BKM0"/>
<reference evidence="1" key="2">
    <citation type="journal article" date="2020" name="Nat. Commun.">
        <title>Large-scale genome sequencing of mycorrhizal fungi provides insights into the early evolution of symbiotic traits.</title>
        <authorList>
            <person name="Miyauchi S."/>
            <person name="Kiss E."/>
            <person name="Kuo A."/>
            <person name="Drula E."/>
            <person name="Kohler A."/>
            <person name="Sanchez-Garcia M."/>
            <person name="Morin E."/>
            <person name="Andreopoulos B."/>
            <person name="Barry K.W."/>
            <person name="Bonito G."/>
            <person name="Buee M."/>
            <person name="Carver A."/>
            <person name="Chen C."/>
            <person name="Cichocki N."/>
            <person name="Clum A."/>
            <person name="Culley D."/>
            <person name="Crous P.W."/>
            <person name="Fauchery L."/>
            <person name="Girlanda M."/>
            <person name="Hayes R.D."/>
            <person name="Keri Z."/>
            <person name="LaButti K."/>
            <person name="Lipzen A."/>
            <person name="Lombard V."/>
            <person name="Magnuson J."/>
            <person name="Maillard F."/>
            <person name="Murat C."/>
            <person name="Nolan M."/>
            <person name="Ohm R.A."/>
            <person name="Pangilinan J."/>
            <person name="Pereira M.F."/>
            <person name="Perotto S."/>
            <person name="Peter M."/>
            <person name="Pfister S."/>
            <person name="Riley R."/>
            <person name="Sitrit Y."/>
            <person name="Stielow J.B."/>
            <person name="Szollosi G."/>
            <person name="Zifcakova L."/>
            <person name="Stursova M."/>
            <person name="Spatafora J.W."/>
            <person name="Tedersoo L."/>
            <person name="Vaario L.M."/>
            <person name="Yamada A."/>
            <person name="Yan M."/>
            <person name="Wang P."/>
            <person name="Xu J."/>
            <person name="Bruns T."/>
            <person name="Baldrian P."/>
            <person name="Vilgalys R."/>
            <person name="Dunand C."/>
            <person name="Henrissat B."/>
            <person name="Grigoriev I.V."/>
            <person name="Hibbett D."/>
            <person name="Nagy L.G."/>
            <person name="Martin F.M."/>
        </authorList>
    </citation>
    <scope>NUCLEOTIDE SEQUENCE</scope>
    <source>
        <strain evidence="1">BED1</strain>
    </source>
</reference>
<sequence length="232" mass="25695">MRDRATRIVVGSRLIQNNEGCAHGNWGWCVEFAIQFVVFTSNVGPDDMMVVGQRLSLHKDVVLSAFQKNQNTQKGPNLEGWMRTGSDHSIGRRFISSTPGRLVPWAGLSHTFRNEVLAICVWASGIECVIMEHVKEDVHPAILADSTAPPGCVWPAPSTILSSFHLVNSEMPIRDCVSPHPMPVVNKALHSVLRTSHTVIDCSAPANQRKIAGEAWIHPPIRVERVMQRKSL</sequence>
<dbReference type="EMBL" id="WHUW01000035">
    <property type="protein sequence ID" value="KAF8433198.1"/>
    <property type="molecule type" value="Genomic_DNA"/>
</dbReference>
<reference evidence="1" key="1">
    <citation type="submission" date="2019-10" db="EMBL/GenBank/DDBJ databases">
        <authorList>
            <consortium name="DOE Joint Genome Institute"/>
            <person name="Kuo A."/>
            <person name="Miyauchi S."/>
            <person name="Kiss E."/>
            <person name="Drula E."/>
            <person name="Kohler A."/>
            <person name="Sanchez-Garcia M."/>
            <person name="Andreopoulos B."/>
            <person name="Barry K.W."/>
            <person name="Bonito G."/>
            <person name="Buee M."/>
            <person name="Carver A."/>
            <person name="Chen C."/>
            <person name="Cichocki N."/>
            <person name="Clum A."/>
            <person name="Culley D."/>
            <person name="Crous P.W."/>
            <person name="Fauchery L."/>
            <person name="Girlanda M."/>
            <person name="Hayes R."/>
            <person name="Keri Z."/>
            <person name="LaButti K."/>
            <person name="Lipzen A."/>
            <person name="Lombard V."/>
            <person name="Magnuson J."/>
            <person name="Maillard F."/>
            <person name="Morin E."/>
            <person name="Murat C."/>
            <person name="Nolan M."/>
            <person name="Ohm R."/>
            <person name="Pangilinan J."/>
            <person name="Pereira M."/>
            <person name="Perotto S."/>
            <person name="Peter M."/>
            <person name="Riley R."/>
            <person name="Sitrit Y."/>
            <person name="Stielow B."/>
            <person name="Szollosi G."/>
            <person name="Zifcakova L."/>
            <person name="Stursova M."/>
            <person name="Spatafora J.W."/>
            <person name="Tedersoo L."/>
            <person name="Vaario L.-M."/>
            <person name="Yamada A."/>
            <person name="Yan M."/>
            <person name="Wang P."/>
            <person name="Xu J."/>
            <person name="Bruns T."/>
            <person name="Baldrian P."/>
            <person name="Vilgalys R."/>
            <person name="Henrissat B."/>
            <person name="Grigoriev I.V."/>
            <person name="Hibbett D."/>
            <person name="Nagy L.G."/>
            <person name="Martin F.M."/>
        </authorList>
    </citation>
    <scope>NUCLEOTIDE SEQUENCE</scope>
    <source>
        <strain evidence="1">BED1</strain>
    </source>
</reference>
<name>A0AAD4BKM0_BOLED</name>
<proteinExistence type="predicted"/>
<organism evidence="1 2">
    <name type="scientific">Boletus edulis BED1</name>
    <dbReference type="NCBI Taxonomy" id="1328754"/>
    <lineage>
        <taxon>Eukaryota</taxon>
        <taxon>Fungi</taxon>
        <taxon>Dikarya</taxon>
        <taxon>Basidiomycota</taxon>
        <taxon>Agaricomycotina</taxon>
        <taxon>Agaricomycetes</taxon>
        <taxon>Agaricomycetidae</taxon>
        <taxon>Boletales</taxon>
        <taxon>Boletineae</taxon>
        <taxon>Boletaceae</taxon>
        <taxon>Boletoideae</taxon>
        <taxon>Boletus</taxon>
    </lineage>
</organism>